<evidence type="ECO:0000256" key="1">
    <source>
        <dbReference type="SAM" id="MobiDB-lite"/>
    </source>
</evidence>
<dbReference type="OrthoDB" id="5866986at2759"/>
<keyword evidence="3" id="KW-1185">Reference proteome</keyword>
<gene>
    <name evidence="2" type="ORF">CAEBREN_24318</name>
</gene>
<evidence type="ECO:0008006" key="4">
    <source>
        <dbReference type="Google" id="ProtNLM"/>
    </source>
</evidence>
<name>G0N3C0_CAEBE</name>
<feature type="region of interest" description="Disordered" evidence="1">
    <location>
        <begin position="1"/>
        <end position="21"/>
    </location>
</feature>
<reference evidence="3" key="1">
    <citation type="submission" date="2011-07" db="EMBL/GenBank/DDBJ databases">
        <authorList>
            <consortium name="Caenorhabditis brenneri Sequencing and Analysis Consortium"/>
            <person name="Wilson R.K."/>
        </authorList>
    </citation>
    <scope>NUCLEOTIDE SEQUENCE [LARGE SCALE GENOMIC DNA]</scope>
    <source>
        <strain evidence="3">PB2801</strain>
    </source>
</reference>
<dbReference type="HOGENOM" id="CLU_073932_0_0_1"/>
<organism evidence="3">
    <name type="scientific">Caenorhabditis brenneri</name>
    <name type="common">Nematode worm</name>
    <dbReference type="NCBI Taxonomy" id="135651"/>
    <lineage>
        <taxon>Eukaryota</taxon>
        <taxon>Metazoa</taxon>
        <taxon>Ecdysozoa</taxon>
        <taxon>Nematoda</taxon>
        <taxon>Chromadorea</taxon>
        <taxon>Rhabditida</taxon>
        <taxon>Rhabditina</taxon>
        <taxon>Rhabditomorpha</taxon>
        <taxon>Rhabditoidea</taxon>
        <taxon>Rhabditidae</taxon>
        <taxon>Peloderinae</taxon>
        <taxon>Caenorhabditis</taxon>
    </lineage>
</organism>
<dbReference type="EMBL" id="GL379834">
    <property type="protein sequence ID" value="EGT51582.1"/>
    <property type="molecule type" value="Genomic_DNA"/>
</dbReference>
<dbReference type="eggNOG" id="ENOG502TCMB">
    <property type="taxonomic scope" value="Eukaryota"/>
</dbReference>
<dbReference type="STRING" id="135651.G0N3C0"/>
<sequence length="260" mass="28341">MSSPTGNREVENIGNSDYSEDQNEEMIDKLIRYAAVGFTVGAMNNAARYDVEVGGRRSNFVTVYDRNVINSRGDAEWLARYDGPHAHFPHHHINMNRAITGFPDPHTRISETTARIARRTGQALDAVNTAAPYLTAATVAHEAYRINNSLKKDLRNQSSRNTVKNAATTTAATVAAYTASRVGASIGTAILPGIGTMIGGLIGGVLGGIGGGIGSENASEAILDTFDYDIDYIFCRKCNKQFQYRRYHHGRAQKLCPICR</sequence>
<proteinExistence type="predicted"/>
<dbReference type="AlphaFoldDB" id="G0N3C0"/>
<protein>
    <recommendedName>
        <fullName evidence="4">Glycine zipper domain-containing protein</fullName>
    </recommendedName>
</protein>
<dbReference type="Proteomes" id="UP000008068">
    <property type="component" value="Unassembled WGS sequence"/>
</dbReference>
<evidence type="ECO:0000313" key="2">
    <source>
        <dbReference type="EMBL" id="EGT51582.1"/>
    </source>
</evidence>
<dbReference type="InParanoid" id="G0N3C0"/>
<accession>G0N3C0</accession>
<dbReference type="PANTHER" id="PTHR21525:SF9">
    <property type="entry name" value="CHANNEL_COLICIN DOMAIN-CONTAINING PROTEIN"/>
    <property type="match status" value="1"/>
</dbReference>
<dbReference type="PANTHER" id="PTHR21525">
    <property type="entry name" value="MOTILE SPERM PROTEIN"/>
    <property type="match status" value="1"/>
</dbReference>
<evidence type="ECO:0000313" key="3">
    <source>
        <dbReference type="Proteomes" id="UP000008068"/>
    </source>
</evidence>